<dbReference type="GO" id="GO:0051879">
    <property type="term" value="F:Hsp90 protein binding"/>
    <property type="evidence" value="ECO:0007669"/>
    <property type="project" value="TreeGrafter"/>
</dbReference>
<evidence type="ECO:0000313" key="4">
    <source>
        <dbReference type="Proteomes" id="UP000007800"/>
    </source>
</evidence>
<dbReference type="AlphaFoldDB" id="C5KZ35"/>
<keyword evidence="2" id="KW-0963">Cytoplasm</keyword>
<sequence>MRHIEARNVQRLLCFRARSCWTCRSLGADTEPVQCTTIAVACLKQITVATNGLEEFEATLALSRITSASSELREFVAEKKAWETVRELIFNKDERIKTVATEVWCNLCSTREIQSRFMASTASAQEDLKILTALSFAESLKTRIAATGAIANLLVSDDQDEDFPIVRMAVRNEMTVAMISRVVLDEHEDIGVRYRAATAAQAIIASGVDDSCETLTAVLREYKVADEKADDDAVARSMKELIHETLALFDS</sequence>
<dbReference type="GO" id="GO:0005737">
    <property type="term" value="C:cytoplasm"/>
    <property type="evidence" value="ECO:0007669"/>
    <property type="project" value="UniProtKB-SubCell"/>
</dbReference>
<dbReference type="PANTHER" id="PTHR45994">
    <property type="entry name" value="FI21225P1"/>
    <property type="match status" value="1"/>
</dbReference>
<dbReference type="InterPro" id="IPR011989">
    <property type="entry name" value="ARM-like"/>
</dbReference>
<organism evidence="4">
    <name type="scientific">Perkinsus marinus (strain ATCC 50983 / TXsc)</name>
    <dbReference type="NCBI Taxonomy" id="423536"/>
    <lineage>
        <taxon>Eukaryota</taxon>
        <taxon>Sar</taxon>
        <taxon>Alveolata</taxon>
        <taxon>Perkinsozoa</taxon>
        <taxon>Perkinsea</taxon>
        <taxon>Perkinsida</taxon>
        <taxon>Perkinsidae</taxon>
        <taxon>Perkinsus</taxon>
    </lineage>
</organism>
<dbReference type="PANTHER" id="PTHR45994:SF1">
    <property type="entry name" value="FI21225P1"/>
    <property type="match status" value="1"/>
</dbReference>
<evidence type="ECO:0000256" key="1">
    <source>
        <dbReference type="ARBA" id="ARBA00004496"/>
    </source>
</evidence>
<dbReference type="GeneID" id="9038815"/>
<dbReference type="SUPFAM" id="SSF48371">
    <property type="entry name" value="ARM repeat"/>
    <property type="match status" value="1"/>
</dbReference>
<proteinExistence type="predicted"/>
<gene>
    <name evidence="3" type="ORF">Pmar_PMAR019769</name>
</gene>
<dbReference type="InParanoid" id="C5KZ35"/>
<evidence type="ECO:0000256" key="2">
    <source>
        <dbReference type="ARBA" id="ARBA00022490"/>
    </source>
</evidence>
<keyword evidence="4" id="KW-1185">Reference proteome</keyword>
<accession>C5KZ35</accession>
<reference evidence="3 4" key="1">
    <citation type="submission" date="2008-07" db="EMBL/GenBank/DDBJ databases">
        <authorList>
            <person name="El-Sayed N."/>
            <person name="Caler E."/>
            <person name="Inman J."/>
            <person name="Amedeo P."/>
            <person name="Hass B."/>
            <person name="Wortman J."/>
        </authorList>
    </citation>
    <scope>NUCLEOTIDE SEQUENCE [LARGE SCALE GENOMIC DNA]</scope>
    <source>
        <strain evidence="4">ATCC 50983 / TXsc</strain>
    </source>
</reference>
<name>C5KZ35_PERM5</name>
<dbReference type="Proteomes" id="UP000007800">
    <property type="component" value="Unassembled WGS sequence"/>
</dbReference>
<dbReference type="RefSeq" id="XP_002778455.1">
    <property type="nucleotide sequence ID" value="XM_002778409.1"/>
</dbReference>
<dbReference type="InterPro" id="IPR016024">
    <property type="entry name" value="ARM-type_fold"/>
</dbReference>
<dbReference type="EMBL" id="GG677702">
    <property type="protein sequence ID" value="EER10250.1"/>
    <property type="molecule type" value="Genomic_DNA"/>
</dbReference>
<evidence type="ECO:0000313" key="3">
    <source>
        <dbReference type="EMBL" id="EER10250.1"/>
    </source>
</evidence>
<protein>
    <submittedName>
        <fullName evidence="3">Uncharacterized protein</fullName>
    </submittedName>
</protein>
<dbReference type="OrthoDB" id="199930at2759"/>
<dbReference type="Gene3D" id="1.25.10.10">
    <property type="entry name" value="Leucine-rich Repeat Variant"/>
    <property type="match status" value="1"/>
</dbReference>
<comment type="subcellular location">
    <subcellularLocation>
        <location evidence="1">Cytoplasm</location>
    </subcellularLocation>
</comment>